<evidence type="ECO:0000256" key="5">
    <source>
        <dbReference type="ARBA" id="ARBA00022475"/>
    </source>
</evidence>
<dbReference type="Pfam" id="PF02699">
    <property type="entry name" value="YajC"/>
    <property type="match status" value="1"/>
</dbReference>
<dbReference type="RefSeq" id="WP_110370161.1">
    <property type="nucleotide sequence ID" value="NZ_QJJX01000011.1"/>
</dbReference>
<comment type="subcellular location">
    <subcellularLocation>
        <location evidence="1">Cell membrane</location>
        <topology evidence="1">Single-pass membrane protein</topology>
    </subcellularLocation>
</comment>
<keyword evidence="9" id="KW-0811">Translocation</keyword>
<comment type="similarity">
    <text evidence="2">Belongs to the YajC family.</text>
</comment>
<evidence type="ECO:0000256" key="4">
    <source>
        <dbReference type="ARBA" id="ARBA00022448"/>
    </source>
</evidence>
<dbReference type="GO" id="GO:0015031">
    <property type="term" value="P:protein transport"/>
    <property type="evidence" value="ECO:0007669"/>
    <property type="project" value="UniProtKB-KW"/>
</dbReference>
<reference evidence="12 13" key="1">
    <citation type="submission" date="2018-05" db="EMBL/GenBank/DDBJ databases">
        <title>Genomic Encyclopedia of Type Strains, Phase I: the one thousand microbial genomes (KMG-I) project.</title>
        <authorList>
            <person name="Kyrpides N."/>
        </authorList>
    </citation>
    <scope>NUCLEOTIDE SEQUENCE [LARGE SCALE GENOMIC DNA]</scope>
    <source>
        <strain evidence="12 13">DSM 15611</strain>
    </source>
</reference>
<dbReference type="STRING" id="1122991.GCA_000613445_01402"/>
<dbReference type="GO" id="GO:0005886">
    <property type="term" value="C:plasma membrane"/>
    <property type="evidence" value="ECO:0007669"/>
    <property type="project" value="UniProtKB-SubCell"/>
</dbReference>
<dbReference type="AlphaFoldDB" id="A0A318HZF9"/>
<keyword evidence="8 11" id="KW-1133">Transmembrane helix</keyword>
<evidence type="ECO:0000313" key="12">
    <source>
        <dbReference type="EMBL" id="PXX22446.1"/>
    </source>
</evidence>
<dbReference type="EMBL" id="QJJX01000011">
    <property type="protein sequence ID" value="PXX22446.1"/>
    <property type="molecule type" value="Genomic_DNA"/>
</dbReference>
<dbReference type="Proteomes" id="UP000248314">
    <property type="component" value="Unassembled WGS sequence"/>
</dbReference>
<dbReference type="PANTHER" id="PTHR33909:SF1">
    <property type="entry name" value="SEC TRANSLOCON ACCESSORY COMPLEX SUBUNIT YAJC"/>
    <property type="match status" value="1"/>
</dbReference>
<proteinExistence type="inferred from homology"/>
<sequence>MISTTVLAAQAAGGNSAAPILMMVAIFAIMYFFMIRPQQKKQKAIRNFQNSLQEGARVVTSGGVYGEVKRINLEKNTLELEVARGVIITVDRNYVFADPASLQSVSNNN</sequence>
<dbReference type="PANTHER" id="PTHR33909">
    <property type="entry name" value="SEC TRANSLOCON ACCESSORY COMPLEX SUBUNIT YAJC"/>
    <property type="match status" value="1"/>
</dbReference>
<evidence type="ECO:0000256" key="9">
    <source>
        <dbReference type="ARBA" id="ARBA00023010"/>
    </source>
</evidence>
<keyword evidence="13" id="KW-1185">Reference proteome</keyword>
<dbReference type="NCBIfam" id="TIGR00739">
    <property type="entry name" value="yajC"/>
    <property type="match status" value="1"/>
</dbReference>
<dbReference type="GeneID" id="84898790"/>
<dbReference type="InterPro" id="IPR003849">
    <property type="entry name" value="Preprotein_translocase_YajC"/>
</dbReference>
<evidence type="ECO:0000256" key="10">
    <source>
        <dbReference type="ARBA" id="ARBA00023136"/>
    </source>
</evidence>
<evidence type="ECO:0000256" key="2">
    <source>
        <dbReference type="ARBA" id="ARBA00006742"/>
    </source>
</evidence>
<gene>
    <name evidence="12" type="ORF">EJ73_01207</name>
</gene>
<evidence type="ECO:0000256" key="11">
    <source>
        <dbReference type="SAM" id="Phobius"/>
    </source>
</evidence>
<protein>
    <recommendedName>
        <fullName evidence="3">Sec translocon accessory complex subunit YajC</fullName>
    </recommendedName>
</protein>
<evidence type="ECO:0000256" key="3">
    <source>
        <dbReference type="ARBA" id="ARBA00014962"/>
    </source>
</evidence>
<feature type="transmembrane region" description="Helical" evidence="11">
    <location>
        <begin position="16"/>
        <end position="35"/>
    </location>
</feature>
<dbReference type="PRINTS" id="PR01853">
    <property type="entry name" value="YAJCTRNLCASE"/>
</dbReference>
<evidence type="ECO:0000256" key="7">
    <source>
        <dbReference type="ARBA" id="ARBA00022927"/>
    </source>
</evidence>
<evidence type="ECO:0000256" key="8">
    <source>
        <dbReference type="ARBA" id="ARBA00022989"/>
    </source>
</evidence>
<name>A0A318HZF9_9BACT</name>
<evidence type="ECO:0000256" key="1">
    <source>
        <dbReference type="ARBA" id="ARBA00004162"/>
    </source>
</evidence>
<comment type="caution">
    <text evidence="12">The sequence shown here is derived from an EMBL/GenBank/DDBJ whole genome shotgun (WGS) entry which is preliminary data.</text>
</comment>
<dbReference type="SMART" id="SM01323">
    <property type="entry name" value="YajC"/>
    <property type="match status" value="1"/>
</dbReference>
<evidence type="ECO:0000256" key="6">
    <source>
        <dbReference type="ARBA" id="ARBA00022692"/>
    </source>
</evidence>
<keyword evidence="6 11" id="KW-0812">Transmembrane</keyword>
<keyword evidence="4" id="KW-0813">Transport</keyword>
<evidence type="ECO:0000313" key="13">
    <source>
        <dbReference type="Proteomes" id="UP000248314"/>
    </source>
</evidence>
<keyword evidence="10 11" id="KW-0472">Membrane</keyword>
<accession>A0A318HZF9</accession>
<organism evidence="12 13">
    <name type="scientific">Hoylesella shahii DSM 15611 = JCM 12083</name>
    <dbReference type="NCBI Taxonomy" id="1122991"/>
    <lineage>
        <taxon>Bacteria</taxon>
        <taxon>Pseudomonadati</taxon>
        <taxon>Bacteroidota</taxon>
        <taxon>Bacteroidia</taxon>
        <taxon>Bacteroidales</taxon>
        <taxon>Prevotellaceae</taxon>
        <taxon>Hoylesella</taxon>
    </lineage>
</organism>
<keyword evidence="5" id="KW-1003">Cell membrane</keyword>
<keyword evidence="7" id="KW-0653">Protein transport</keyword>